<accession>A0A6P8XJK0</accession>
<dbReference type="GeneID" id="117564262"/>
<proteinExistence type="predicted"/>
<dbReference type="RefSeq" id="XP_034098857.1">
    <property type="nucleotide sequence ID" value="XM_034242966.2"/>
</dbReference>
<reference evidence="3" key="1">
    <citation type="submission" date="2025-08" db="UniProtKB">
        <authorList>
            <consortium name="RefSeq"/>
        </authorList>
    </citation>
    <scope>IDENTIFICATION</scope>
    <source>
        <strain evidence="3">15112-1751.03</strain>
        <tissue evidence="3">Whole Adult</tissue>
    </source>
</reference>
<protein>
    <submittedName>
        <fullName evidence="3">Uncharacterized protein LOC117564262</fullName>
    </submittedName>
</protein>
<dbReference type="Proteomes" id="UP000515160">
    <property type="component" value="Chromosome 2L"/>
</dbReference>
<feature type="region of interest" description="Disordered" evidence="1">
    <location>
        <begin position="31"/>
        <end position="69"/>
    </location>
</feature>
<evidence type="ECO:0000256" key="1">
    <source>
        <dbReference type="SAM" id="MobiDB-lite"/>
    </source>
</evidence>
<organism evidence="2 3">
    <name type="scientific">Drosophila albomicans</name>
    <name type="common">Fruit fly</name>
    <dbReference type="NCBI Taxonomy" id="7291"/>
    <lineage>
        <taxon>Eukaryota</taxon>
        <taxon>Metazoa</taxon>
        <taxon>Ecdysozoa</taxon>
        <taxon>Arthropoda</taxon>
        <taxon>Hexapoda</taxon>
        <taxon>Insecta</taxon>
        <taxon>Pterygota</taxon>
        <taxon>Neoptera</taxon>
        <taxon>Endopterygota</taxon>
        <taxon>Diptera</taxon>
        <taxon>Brachycera</taxon>
        <taxon>Muscomorpha</taxon>
        <taxon>Ephydroidea</taxon>
        <taxon>Drosophilidae</taxon>
        <taxon>Drosophila</taxon>
    </lineage>
</organism>
<feature type="region of interest" description="Disordered" evidence="1">
    <location>
        <begin position="167"/>
        <end position="237"/>
    </location>
</feature>
<feature type="compositionally biased region" description="Basic residues" evidence="1">
    <location>
        <begin position="177"/>
        <end position="189"/>
    </location>
</feature>
<gene>
    <name evidence="3" type="primary">LOC117564262</name>
</gene>
<evidence type="ECO:0000313" key="3">
    <source>
        <dbReference type="RefSeq" id="XP_034098857.1"/>
    </source>
</evidence>
<evidence type="ECO:0000313" key="2">
    <source>
        <dbReference type="Proteomes" id="UP000515160"/>
    </source>
</evidence>
<keyword evidence="2" id="KW-1185">Reference proteome</keyword>
<dbReference type="AlphaFoldDB" id="A0A6P8XJK0"/>
<name>A0A6P8XJK0_DROAB</name>
<dbReference type="OrthoDB" id="7872207at2759"/>
<sequence length="237" mass="26982">MDGPIISIYDMLRKRYRQQKKEEQLQQEIFPIDGRRPTYPTRKTEAKKLKMKSSRSKMVSTPKEKSTKITSNVVTATHLTKKRSRMLIPALAKKEVLNDLIERMTKPAKKSEEKLINESSGSTESTLNTVVTVLKKTKPAVPAKPNVVKMLPGSASTAARRRLALSPRNMNTLATPKLKREKQLKPKAMRKNDANNPTDALRPKRRLQTNKSMSLMQVKSELKPDSNAEDNAMRYRL</sequence>